<dbReference type="InterPro" id="IPR022025">
    <property type="entry name" value="Amidoligase_2"/>
</dbReference>
<protein>
    <submittedName>
        <fullName evidence="1">Amidoligase family protein</fullName>
    </submittedName>
</protein>
<evidence type="ECO:0000313" key="1">
    <source>
        <dbReference type="EMBL" id="MCT8504211.1"/>
    </source>
</evidence>
<accession>A0A9X2X025</accession>
<dbReference type="Pfam" id="PF12224">
    <property type="entry name" value="Amidoligase_2"/>
    <property type="match status" value="1"/>
</dbReference>
<gene>
    <name evidence="1" type="ORF">KZO87_02340</name>
</gene>
<organism evidence="1 2">
    <name type="scientific">Chromohalobacter moromii</name>
    <dbReference type="NCBI Taxonomy" id="2860329"/>
    <lineage>
        <taxon>Bacteria</taxon>
        <taxon>Pseudomonadati</taxon>
        <taxon>Pseudomonadota</taxon>
        <taxon>Gammaproteobacteria</taxon>
        <taxon>Oceanospirillales</taxon>
        <taxon>Halomonadaceae</taxon>
        <taxon>Chromohalobacter</taxon>
    </lineage>
</organism>
<evidence type="ECO:0000313" key="2">
    <source>
        <dbReference type="Proteomes" id="UP001145353"/>
    </source>
</evidence>
<dbReference type="EMBL" id="JAHXDE010000001">
    <property type="protein sequence ID" value="MCT8504211.1"/>
    <property type="molecule type" value="Genomic_DNA"/>
</dbReference>
<keyword evidence="2" id="KW-1185">Reference proteome</keyword>
<comment type="caution">
    <text evidence="1">The sequence shown here is derived from an EMBL/GenBank/DDBJ whole genome shotgun (WGS) entry which is preliminary data.</text>
</comment>
<reference evidence="1" key="1">
    <citation type="submission" date="2021-07" db="EMBL/GenBank/DDBJ databases">
        <authorList>
            <person name="Luelf R.H."/>
        </authorList>
    </citation>
    <scope>NUCLEOTIDE SEQUENCE</scope>
    <source>
        <strain evidence="1">TMW 2.2304</strain>
    </source>
</reference>
<dbReference type="AlphaFoldDB" id="A0A9X2X025"/>
<reference evidence="1" key="2">
    <citation type="journal article" date="2022" name="Syst. Appl. Microbiol.">
        <title>Chromohalobacter moromii sp. nov., a moderately halophilic bacterium isolated from lupine-based moromi fermentation.</title>
        <authorList>
            <person name="Lulf R.H."/>
            <person name="Hilgarth M."/>
            <person name="Ehrmann M.A."/>
        </authorList>
    </citation>
    <scope>NUCLEOTIDE SEQUENCE</scope>
    <source>
        <strain evidence="1">TMW 2.2304</strain>
    </source>
</reference>
<sequence>MCPFIHRHREFREESSVQPLPPPYPNTAEGRPRRVGVEIEFAGIMPDTAARLVTDCFGGDIVRRSPHRMSVEGTPWGKFTIELDSKYVHPDDAVMKANGMAPGQAASAGREWRVEFHQRSREWLGEMVAGLVPTEIVSPPIPWSELGEFDRLFEALRRHGAEGTDASVFYGFGLHLNPEVPATDTPSVLAHLQAYIILAAWLRDQIRVDITREILPHTNPFPKAYALKVLDPDYAPTQAQLISDYLRDNPTRNRELDMCPLFAHLAPEAAHPLLQESLVKPRPTFHFRLPNAQLDTLDWGSVTEWNRWVTVERLAADPHSLRTQMQAYRAHHTQSTMGHWRDKLKRWVEK</sequence>
<dbReference type="Proteomes" id="UP001145353">
    <property type="component" value="Unassembled WGS sequence"/>
</dbReference>
<proteinExistence type="predicted"/>
<name>A0A9X2X025_9GAMM</name>